<reference evidence="1 2" key="1">
    <citation type="submission" date="2021-01" db="EMBL/GenBank/DDBJ databases">
        <title>Whole genome shotgun sequence of Actinoplanes durhamensis NBRC 14914.</title>
        <authorList>
            <person name="Komaki H."/>
            <person name="Tamura T."/>
        </authorList>
    </citation>
    <scope>NUCLEOTIDE SEQUENCE [LARGE SCALE GENOMIC DNA]</scope>
    <source>
        <strain evidence="1 2">NBRC 14914</strain>
    </source>
</reference>
<evidence type="ECO:0000313" key="2">
    <source>
        <dbReference type="Proteomes" id="UP000637628"/>
    </source>
</evidence>
<sequence length="161" mass="17963">MPHVGQTGTLDKAATAAGRLILEAMGEERPARSLSRLSDSPRSVRLLRELFTVAVRRSFVGRDPRDITRYARDLLEYQALPAEGELARETEAMIRGAIGEPELAHGVPELRRFELICHVIGDLTRPPGVPAAELFALVDQAEKRVARFDRPRNRVVGRRSM</sequence>
<comment type="caution">
    <text evidence="1">The sequence shown here is derived from an EMBL/GenBank/DDBJ whole genome shotgun (WGS) entry which is preliminary data.</text>
</comment>
<dbReference type="EMBL" id="BOML01000006">
    <property type="protein sequence ID" value="GID99337.1"/>
    <property type="molecule type" value="Genomic_DNA"/>
</dbReference>
<proteinExistence type="predicted"/>
<accession>A0ABQ3YP56</accession>
<keyword evidence="2" id="KW-1185">Reference proteome</keyword>
<evidence type="ECO:0000313" key="1">
    <source>
        <dbReference type="EMBL" id="GID99337.1"/>
    </source>
</evidence>
<protein>
    <submittedName>
        <fullName evidence="1">Uncharacterized protein</fullName>
    </submittedName>
</protein>
<organism evidence="1 2">
    <name type="scientific">Paractinoplanes durhamensis</name>
    <dbReference type="NCBI Taxonomy" id="113563"/>
    <lineage>
        <taxon>Bacteria</taxon>
        <taxon>Bacillati</taxon>
        <taxon>Actinomycetota</taxon>
        <taxon>Actinomycetes</taxon>
        <taxon>Micromonosporales</taxon>
        <taxon>Micromonosporaceae</taxon>
        <taxon>Paractinoplanes</taxon>
    </lineage>
</organism>
<name>A0ABQ3YP56_9ACTN</name>
<gene>
    <name evidence="1" type="ORF">Adu01nite_06880</name>
</gene>
<dbReference type="Proteomes" id="UP000637628">
    <property type="component" value="Unassembled WGS sequence"/>
</dbReference>